<dbReference type="STRING" id="1379870.SD10_10950"/>
<dbReference type="PANTHER" id="PTHR43861:SF6">
    <property type="entry name" value="METHYLTRANSFERASE TYPE 11"/>
    <property type="match status" value="1"/>
</dbReference>
<reference evidence="1 2" key="1">
    <citation type="journal article" date="2014" name="Curr. Microbiol.">
        <title>Spirosoma radiotolerans sp. nov., a gamma-radiation-resistant bacterium isolated from gamma ray-irradiated soil.</title>
        <authorList>
            <person name="Lee J.J."/>
            <person name="Srinivasan S."/>
            <person name="Lim S."/>
            <person name="Joe M."/>
            <person name="Im S."/>
            <person name="Bae S.I."/>
            <person name="Park K.R."/>
            <person name="Han J.H."/>
            <person name="Park S.H."/>
            <person name="Joo B.M."/>
            <person name="Park S.J."/>
            <person name="Kim M.K."/>
        </authorList>
    </citation>
    <scope>NUCLEOTIDE SEQUENCE [LARGE SCALE GENOMIC DNA]</scope>
    <source>
        <strain evidence="1 2">DG5A</strain>
    </source>
</reference>
<dbReference type="RefSeq" id="WP_046573830.1">
    <property type="nucleotide sequence ID" value="NZ_CP010429.1"/>
</dbReference>
<dbReference type="PANTHER" id="PTHR43861">
    <property type="entry name" value="TRANS-ACONITATE 2-METHYLTRANSFERASE-RELATED"/>
    <property type="match status" value="1"/>
</dbReference>
<name>A0A0E3ZVV3_9BACT</name>
<accession>A0A0E3ZVV3</accession>
<dbReference type="OrthoDB" id="9789123at2"/>
<dbReference type="AlphaFoldDB" id="A0A0E3ZVV3"/>
<dbReference type="InterPro" id="IPR029063">
    <property type="entry name" value="SAM-dependent_MTases_sf"/>
</dbReference>
<protein>
    <recommendedName>
        <fullName evidence="3">Methyltransferase type 12</fullName>
    </recommendedName>
</protein>
<dbReference type="HOGENOM" id="CLU_826128_0_0_10"/>
<dbReference type="Proteomes" id="UP000033054">
    <property type="component" value="Chromosome"/>
</dbReference>
<sequence length="336" mass="38864">MTQAQPLCNVCFEPAKVLKTIQGYKENSFYDILHCGQCDTSFIRNDASAETELIYDLIYNHGNQVPGYNRYYTYADKVLEEHKPLHYLADTEDMYWAIADCIEKKIITKDMKLIEVGCGLGYLSYALHEDGFDIMGIDISEKAISKARQKYGDYYKCMDIYKMVEEGNEQFDIILLTEVIEHVTDPVDFIEALSMLLNPGGKIIITTPNKSAYPPQVSWDTELPPVHHYWFSEKSIRTIASNLKLTCRFVDFSPFNKDHLDKTKFSRYKEPERKPVLSSTGNVLAHKPKTRKEKVSMLLRKLNVMKIISRVWISIKANKEDWHRRQTMCAILSGEL</sequence>
<dbReference type="Gene3D" id="3.40.50.150">
    <property type="entry name" value="Vaccinia Virus protein VP39"/>
    <property type="match status" value="1"/>
</dbReference>
<dbReference type="CDD" id="cd02440">
    <property type="entry name" value="AdoMet_MTases"/>
    <property type="match status" value="1"/>
</dbReference>
<keyword evidence="2" id="KW-1185">Reference proteome</keyword>
<evidence type="ECO:0000313" key="2">
    <source>
        <dbReference type="Proteomes" id="UP000033054"/>
    </source>
</evidence>
<evidence type="ECO:0008006" key="3">
    <source>
        <dbReference type="Google" id="ProtNLM"/>
    </source>
</evidence>
<dbReference type="EMBL" id="CP010429">
    <property type="protein sequence ID" value="AKD55338.1"/>
    <property type="molecule type" value="Genomic_DNA"/>
</dbReference>
<evidence type="ECO:0000313" key="1">
    <source>
        <dbReference type="EMBL" id="AKD55338.1"/>
    </source>
</evidence>
<dbReference type="KEGG" id="srd:SD10_10950"/>
<dbReference type="PATRIC" id="fig|1379870.5.peg.2386"/>
<organism evidence="1 2">
    <name type="scientific">Spirosoma radiotolerans</name>
    <dbReference type="NCBI Taxonomy" id="1379870"/>
    <lineage>
        <taxon>Bacteria</taxon>
        <taxon>Pseudomonadati</taxon>
        <taxon>Bacteroidota</taxon>
        <taxon>Cytophagia</taxon>
        <taxon>Cytophagales</taxon>
        <taxon>Cytophagaceae</taxon>
        <taxon>Spirosoma</taxon>
    </lineage>
</organism>
<gene>
    <name evidence="1" type="ORF">SD10_10950</name>
</gene>
<proteinExistence type="predicted"/>
<dbReference type="SUPFAM" id="SSF53335">
    <property type="entry name" value="S-adenosyl-L-methionine-dependent methyltransferases"/>
    <property type="match status" value="1"/>
</dbReference>
<dbReference type="Pfam" id="PF13489">
    <property type="entry name" value="Methyltransf_23"/>
    <property type="match status" value="1"/>
</dbReference>